<sequence>MPRMNCVLCGSTDTFESYTSFHLQDQSPGFAASEQTSGANSLVKQLREKLVAVKEAVKKLEEIKVDLLTQLNTQLNAIAPIHRLPAEIILSIFVVLVEKCTEDDYLSDRDFTWEETNAVFIHGHLPQYANAGATLL</sequence>
<reference evidence="1 2" key="1">
    <citation type="journal article" date="2019" name="Nat. Ecol. Evol.">
        <title>Megaphylogeny resolves global patterns of mushroom evolution.</title>
        <authorList>
            <person name="Varga T."/>
            <person name="Krizsan K."/>
            <person name="Foldi C."/>
            <person name="Dima B."/>
            <person name="Sanchez-Garcia M."/>
            <person name="Sanchez-Ramirez S."/>
            <person name="Szollosi G.J."/>
            <person name="Szarkandi J.G."/>
            <person name="Papp V."/>
            <person name="Albert L."/>
            <person name="Andreopoulos W."/>
            <person name="Angelini C."/>
            <person name="Antonin V."/>
            <person name="Barry K.W."/>
            <person name="Bougher N.L."/>
            <person name="Buchanan P."/>
            <person name="Buyck B."/>
            <person name="Bense V."/>
            <person name="Catcheside P."/>
            <person name="Chovatia M."/>
            <person name="Cooper J."/>
            <person name="Damon W."/>
            <person name="Desjardin D."/>
            <person name="Finy P."/>
            <person name="Geml J."/>
            <person name="Haridas S."/>
            <person name="Hughes K."/>
            <person name="Justo A."/>
            <person name="Karasinski D."/>
            <person name="Kautmanova I."/>
            <person name="Kiss B."/>
            <person name="Kocsube S."/>
            <person name="Kotiranta H."/>
            <person name="LaButti K.M."/>
            <person name="Lechner B.E."/>
            <person name="Liimatainen K."/>
            <person name="Lipzen A."/>
            <person name="Lukacs Z."/>
            <person name="Mihaltcheva S."/>
            <person name="Morgado L.N."/>
            <person name="Niskanen T."/>
            <person name="Noordeloos M.E."/>
            <person name="Ohm R.A."/>
            <person name="Ortiz-Santana B."/>
            <person name="Ovrebo C."/>
            <person name="Racz N."/>
            <person name="Riley R."/>
            <person name="Savchenko A."/>
            <person name="Shiryaev A."/>
            <person name="Soop K."/>
            <person name="Spirin V."/>
            <person name="Szebenyi C."/>
            <person name="Tomsovsky M."/>
            <person name="Tulloss R.E."/>
            <person name="Uehling J."/>
            <person name="Grigoriev I.V."/>
            <person name="Vagvolgyi C."/>
            <person name="Papp T."/>
            <person name="Martin F.M."/>
            <person name="Miettinen O."/>
            <person name="Hibbett D.S."/>
            <person name="Nagy L.G."/>
        </authorList>
    </citation>
    <scope>NUCLEOTIDE SEQUENCE [LARGE SCALE GENOMIC DNA]</scope>
    <source>
        <strain evidence="1 2">CBS 309.79</strain>
    </source>
</reference>
<name>A0A5C3Q8Q7_9AGAR</name>
<dbReference type="EMBL" id="ML178840">
    <property type="protein sequence ID" value="TFK98382.1"/>
    <property type="molecule type" value="Genomic_DNA"/>
</dbReference>
<accession>A0A5C3Q8Q7</accession>
<evidence type="ECO:0000313" key="2">
    <source>
        <dbReference type="Proteomes" id="UP000305067"/>
    </source>
</evidence>
<protein>
    <submittedName>
        <fullName evidence="1">Uncharacterized protein</fullName>
    </submittedName>
</protein>
<keyword evidence="2" id="KW-1185">Reference proteome</keyword>
<organism evidence="1 2">
    <name type="scientific">Pterulicium gracile</name>
    <dbReference type="NCBI Taxonomy" id="1884261"/>
    <lineage>
        <taxon>Eukaryota</taxon>
        <taxon>Fungi</taxon>
        <taxon>Dikarya</taxon>
        <taxon>Basidiomycota</taxon>
        <taxon>Agaricomycotina</taxon>
        <taxon>Agaricomycetes</taxon>
        <taxon>Agaricomycetidae</taxon>
        <taxon>Agaricales</taxon>
        <taxon>Pleurotineae</taxon>
        <taxon>Pterulaceae</taxon>
        <taxon>Pterulicium</taxon>
    </lineage>
</organism>
<dbReference type="AlphaFoldDB" id="A0A5C3Q8Q7"/>
<evidence type="ECO:0000313" key="1">
    <source>
        <dbReference type="EMBL" id="TFK98382.1"/>
    </source>
</evidence>
<dbReference type="Proteomes" id="UP000305067">
    <property type="component" value="Unassembled WGS sequence"/>
</dbReference>
<proteinExistence type="predicted"/>
<gene>
    <name evidence="1" type="ORF">BDV98DRAFT_211350</name>
</gene>